<dbReference type="OrthoDB" id="65749at2157"/>
<dbReference type="Proteomes" id="UP000077275">
    <property type="component" value="Unassembled WGS sequence"/>
</dbReference>
<feature type="transmembrane region" description="Helical" evidence="6">
    <location>
        <begin position="55"/>
        <end position="74"/>
    </location>
</feature>
<dbReference type="PANTHER" id="PTHR36506">
    <property type="entry name" value="PREFLAGELLIN PEPTIDASE"/>
    <property type="match status" value="1"/>
</dbReference>
<keyword evidence="5 6" id="KW-0472">Membrane</keyword>
<feature type="domain" description="Prepilin type IV endopeptidase peptidase" evidence="7">
    <location>
        <begin position="9"/>
        <end position="127"/>
    </location>
</feature>
<dbReference type="Gene3D" id="1.20.120.1220">
    <property type="match status" value="1"/>
</dbReference>
<dbReference type="AlphaFoldDB" id="A0A166DBK3"/>
<evidence type="ECO:0000313" key="10">
    <source>
        <dbReference type="Proteomes" id="UP000077275"/>
    </source>
</evidence>
<dbReference type="PANTHER" id="PTHR36506:SF1">
    <property type="entry name" value="PREFLAGELLIN PEPTIDASE"/>
    <property type="match status" value="1"/>
</dbReference>
<feature type="transmembrane region" description="Helical" evidence="6">
    <location>
        <begin position="6"/>
        <end position="22"/>
    </location>
</feature>
<evidence type="ECO:0000259" key="7">
    <source>
        <dbReference type="Pfam" id="PF01478"/>
    </source>
</evidence>
<feature type="domain" description="Peptidase A24A-predicted C-terminal archaea" evidence="8">
    <location>
        <begin position="275"/>
        <end position="368"/>
    </location>
</feature>
<dbReference type="GO" id="GO:0005886">
    <property type="term" value="C:plasma membrane"/>
    <property type="evidence" value="ECO:0007669"/>
    <property type="project" value="UniProtKB-SubCell"/>
</dbReference>
<feature type="transmembrane region" description="Helical" evidence="6">
    <location>
        <begin position="382"/>
        <end position="403"/>
    </location>
</feature>
<evidence type="ECO:0000256" key="4">
    <source>
        <dbReference type="ARBA" id="ARBA00022989"/>
    </source>
</evidence>
<reference evidence="9 10" key="1">
    <citation type="submission" date="2016-04" db="EMBL/GenBank/DDBJ databases">
        <title>Genome sequence of Methanobrevibacter cuticularis DSM 11139.</title>
        <authorList>
            <person name="Poehlein A."/>
            <person name="Seedorf H."/>
            <person name="Daniel R."/>
        </authorList>
    </citation>
    <scope>NUCLEOTIDE SEQUENCE [LARGE SCALE GENOMIC DNA]</scope>
    <source>
        <strain evidence="9 10">DSM 11139</strain>
    </source>
</reference>
<dbReference type="PATRIC" id="fig|47311.3.peg.1682"/>
<feature type="transmembrane region" description="Helical" evidence="6">
    <location>
        <begin position="86"/>
        <end position="103"/>
    </location>
</feature>
<dbReference type="InterPro" id="IPR000045">
    <property type="entry name" value="Prepilin_IV_endopep_pep"/>
</dbReference>
<feature type="transmembrane region" description="Helical" evidence="6">
    <location>
        <begin position="248"/>
        <end position="277"/>
    </location>
</feature>
<dbReference type="RefSeq" id="WP_169805424.1">
    <property type="nucleotide sequence ID" value="NZ_LWMW01000119.1"/>
</dbReference>
<evidence type="ECO:0000256" key="5">
    <source>
        <dbReference type="ARBA" id="ARBA00023136"/>
    </source>
</evidence>
<dbReference type="InterPro" id="IPR009639">
    <property type="entry name" value="Pept_A24A_C_arc"/>
</dbReference>
<accession>A0A166DBK3</accession>
<dbReference type="Pfam" id="PF01478">
    <property type="entry name" value="Peptidase_A24"/>
    <property type="match status" value="1"/>
</dbReference>
<dbReference type="GO" id="GO:0004190">
    <property type="term" value="F:aspartic-type endopeptidase activity"/>
    <property type="evidence" value="ECO:0007669"/>
    <property type="project" value="InterPro"/>
</dbReference>
<sequence length="410" mass="47065">MIIFFSIAITIILTIIAALFDLKEGIIPNKLTYSLIAFGITINIIFSWIYGDISYTVNSLLLGVIIFVTSYFLWKLRLWGGGDVKLITGIAFALPINPILFKWKLFSVNFPAIAIYPFPFSVIFNSIMISFPFLIGIIIYNSIKNHDLDMKLFSKQLFSMKLNKIKKNFIDHGEIKGNNSYLIILKQLIINLKRTLFLSKQNILFSFLFSIIIITIKHLSKINNINKNNNFNFINDYNFHYNFNEYNLIYTIFNILIDILFVLIITISIGFLFSFIFKIISSNFRKIAKIGLNNKIAIDKLEEGMILDEIQINKDDDNDIRGIVFKSNSNIHDSNQNLKLLKSKSVAGLNKDDIKLLNRLYKNDLIDKSIPIKIGIPFGPSIAIGLITAIFLGDIVVLFFNILNNLFFYI</sequence>
<evidence type="ECO:0000256" key="1">
    <source>
        <dbReference type="ARBA" id="ARBA00004651"/>
    </source>
</evidence>
<keyword evidence="10" id="KW-1185">Reference proteome</keyword>
<feature type="transmembrane region" description="Helical" evidence="6">
    <location>
        <begin position="203"/>
        <end position="220"/>
    </location>
</feature>
<keyword evidence="4 6" id="KW-1133">Transmembrane helix</keyword>
<evidence type="ECO:0000256" key="3">
    <source>
        <dbReference type="ARBA" id="ARBA00022692"/>
    </source>
</evidence>
<evidence type="ECO:0000256" key="2">
    <source>
        <dbReference type="ARBA" id="ARBA00022475"/>
    </source>
</evidence>
<gene>
    <name evidence="9" type="ORF">MBCUT_15460</name>
</gene>
<feature type="transmembrane region" description="Helical" evidence="6">
    <location>
        <begin position="31"/>
        <end position="49"/>
    </location>
</feature>
<evidence type="ECO:0000259" key="8">
    <source>
        <dbReference type="Pfam" id="PF06819"/>
    </source>
</evidence>
<organism evidence="9 10">
    <name type="scientific">Methanobrevibacter cuticularis</name>
    <dbReference type="NCBI Taxonomy" id="47311"/>
    <lineage>
        <taxon>Archaea</taxon>
        <taxon>Methanobacteriati</taxon>
        <taxon>Methanobacteriota</taxon>
        <taxon>Methanomada group</taxon>
        <taxon>Methanobacteria</taxon>
        <taxon>Methanobacteriales</taxon>
        <taxon>Methanobacteriaceae</taxon>
        <taxon>Methanobrevibacter</taxon>
    </lineage>
</organism>
<proteinExistence type="predicted"/>
<keyword evidence="2" id="KW-1003">Cell membrane</keyword>
<keyword evidence="3 6" id="KW-0812">Transmembrane</keyword>
<evidence type="ECO:0000313" key="9">
    <source>
        <dbReference type="EMBL" id="KZX15413.1"/>
    </source>
</evidence>
<protein>
    <submittedName>
        <fullName evidence="9">Type IV leader peptidase family protein</fullName>
    </submittedName>
</protein>
<dbReference type="STRING" id="47311.MBCUT_15460"/>
<name>A0A166DBK3_9EURY</name>
<dbReference type="InterPro" id="IPR052218">
    <property type="entry name" value="Preflagellin_Peptidase"/>
</dbReference>
<dbReference type="EMBL" id="LWMW01000119">
    <property type="protein sequence ID" value="KZX15413.1"/>
    <property type="molecule type" value="Genomic_DNA"/>
</dbReference>
<comment type="subcellular location">
    <subcellularLocation>
        <location evidence="1">Cell membrane</location>
        <topology evidence="1">Multi-pass membrane protein</topology>
    </subcellularLocation>
</comment>
<evidence type="ECO:0000256" key="6">
    <source>
        <dbReference type="SAM" id="Phobius"/>
    </source>
</evidence>
<comment type="caution">
    <text evidence="9">The sequence shown here is derived from an EMBL/GenBank/DDBJ whole genome shotgun (WGS) entry which is preliminary data.</text>
</comment>
<dbReference type="Pfam" id="PF06819">
    <property type="entry name" value="Arc_PepC"/>
    <property type="match status" value="1"/>
</dbReference>
<feature type="transmembrane region" description="Helical" evidence="6">
    <location>
        <begin position="123"/>
        <end position="143"/>
    </location>
</feature>